<sequence length="140" mass="16578">MKEKTPLNEREEDLKSLEEEYNHIREDWRTTWGKQEVSCKTHSRLSCLRGYIGTGRSPYGNYEFYSWTITVPRKKRVKIHFIKFDLENHPSCKYDYWGINDGATTEYCGNKIPADYVSSSSSAFIYFKARLLRDTRSKIL</sequence>
<evidence type="ECO:0000313" key="5">
    <source>
        <dbReference type="EMBL" id="KAK2193085.1"/>
    </source>
</evidence>
<dbReference type="AlphaFoldDB" id="A0AAD9PE27"/>
<keyword evidence="2" id="KW-1015">Disulfide bond</keyword>
<evidence type="ECO:0000313" key="6">
    <source>
        <dbReference type="Proteomes" id="UP001209878"/>
    </source>
</evidence>
<organism evidence="5 6">
    <name type="scientific">Ridgeia piscesae</name>
    <name type="common">Tubeworm</name>
    <dbReference type="NCBI Taxonomy" id="27915"/>
    <lineage>
        <taxon>Eukaryota</taxon>
        <taxon>Metazoa</taxon>
        <taxon>Spiralia</taxon>
        <taxon>Lophotrochozoa</taxon>
        <taxon>Annelida</taxon>
        <taxon>Polychaeta</taxon>
        <taxon>Sedentaria</taxon>
        <taxon>Canalipalpata</taxon>
        <taxon>Sabellida</taxon>
        <taxon>Siboglinidae</taxon>
        <taxon>Ridgeia</taxon>
    </lineage>
</organism>
<dbReference type="Proteomes" id="UP001209878">
    <property type="component" value="Unassembled WGS sequence"/>
</dbReference>
<gene>
    <name evidence="5" type="ORF">NP493_17g05013</name>
</gene>
<dbReference type="PROSITE" id="PS01180">
    <property type="entry name" value="CUB"/>
    <property type="match status" value="1"/>
</dbReference>
<name>A0AAD9PE27_RIDPI</name>
<dbReference type="CDD" id="cd00041">
    <property type="entry name" value="CUB"/>
    <property type="match status" value="1"/>
</dbReference>
<dbReference type="Pfam" id="PF00431">
    <property type="entry name" value="CUB"/>
    <property type="match status" value="1"/>
</dbReference>
<accession>A0AAD9PE27</accession>
<dbReference type="SUPFAM" id="SSF49854">
    <property type="entry name" value="Spermadhesin, CUB domain"/>
    <property type="match status" value="1"/>
</dbReference>
<evidence type="ECO:0000256" key="3">
    <source>
        <dbReference type="PROSITE-ProRule" id="PRU00059"/>
    </source>
</evidence>
<comment type="caution">
    <text evidence="5">The sequence shown here is derived from an EMBL/GenBank/DDBJ whole genome shotgun (WGS) entry which is preliminary data.</text>
</comment>
<dbReference type="InterPro" id="IPR035914">
    <property type="entry name" value="Sperma_CUB_dom_sf"/>
</dbReference>
<keyword evidence="6" id="KW-1185">Reference proteome</keyword>
<evidence type="ECO:0000256" key="1">
    <source>
        <dbReference type="ARBA" id="ARBA00022737"/>
    </source>
</evidence>
<reference evidence="5" key="1">
    <citation type="journal article" date="2023" name="Mol. Biol. Evol.">
        <title>Third-Generation Sequencing Reveals the Adaptive Role of the Epigenome in Three Deep-Sea Polychaetes.</title>
        <authorList>
            <person name="Perez M."/>
            <person name="Aroh O."/>
            <person name="Sun Y."/>
            <person name="Lan Y."/>
            <person name="Juniper S.K."/>
            <person name="Young C.R."/>
            <person name="Angers B."/>
            <person name="Qian P.Y."/>
        </authorList>
    </citation>
    <scope>NUCLEOTIDE SEQUENCE</scope>
    <source>
        <strain evidence="5">R07B-5</strain>
    </source>
</reference>
<proteinExistence type="predicted"/>
<dbReference type="PANTHER" id="PTHR24251:SF37">
    <property type="entry name" value="CUB DOMAIN-CONTAINING PROTEIN"/>
    <property type="match status" value="1"/>
</dbReference>
<dbReference type="InterPro" id="IPR000859">
    <property type="entry name" value="CUB_dom"/>
</dbReference>
<evidence type="ECO:0000256" key="2">
    <source>
        <dbReference type="ARBA" id="ARBA00023157"/>
    </source>
</evidence>
<dbReference type="Gene3D" id="2.60.120.290">
    <property type="entry name" value="Spermadhesin, CUB domain"/>
    <property type="match status" value="1"/>
</dbReference>
<protein>
    <recommendedName>
        <fullName evidence="4">CUB domain-containing protein</fullName>
    </recommendedName>
</protein>
<keyword evidence="1" id="KW-0677">Repeat</keyword>
<feature type="domain" description="CUB" evidence="4">
    <location>
        <begin position="39"/>
        <end position="140"/>
    </location>
</feature>
<dbReference type="PANTHER" id="PTHR24251">
    <property type="entry name" value="OVOCHYMASE-RELATED"/>
    <property type="match status" value="1"/>
</dbReference>
<dbReference type="SMART" id="SM00042">
    <property type="entry name" value="CUB"/>
    <property type="match status" value="1"/>
</dbReference>
<dbReference type="EMBL" id="JAODUO010000017">
    <property type="protein sequence ID" value="KAK2193085.1"/>
    <property type="molecule type" value="Genomic_DNA"/>
</dbReference>
<comment type="caution">
    <text evidence="3">Lacks conserved residue(s) required for the propagation of feature annotation.</text>
</comment>
<evidence type="ECO:0000259" key="4">
    <source>
        <dbReference type="PROSITE" id="PS01180"/>
    </source>
</evidence>